<feature type="transmembrane region" description="Helical" evidence="1">
    <location>
        <begin position="270"/>
        <end position="303"/>
    </location>
</feature>
<gene>
    <name evidence="2" type="ORF">UFOPK1493_03138</name>
</gene>
<proteinExistence type="predicted"/>
<evidence type="ECO:0000313" key="2">
    <source>
        <dbReference type="EMBL" id="CAB4581733.1"/>
    </source>
</evidence>
<name>A0A6J6F3Y6_9ZZZZ</name>
<dbReference type="PIRSF" id="PIRSF016660">
    <property type="entry name" value="YedI"/>
    <property type="match status" value="1"/>
</dbReference>
<dbReference type="GO" id="GO:0005886">
    <property type="term" value="C:plasma membrane"/>
    <property type="evidence" value="ECO:0007669"/>
    <property type="project" value="TreeGrafter"/>
</dbReference>
<dbReference type="PANTHER" id="PTHR30503:SF3">
    <property type="entry name" value="INNER MEMBRANE PROTEIN YEDI"/>
    <property type="match status" value="1"/>
</dbReference>
<keyword evidence="1" id="KW-1133">Transmembrane helix</keyword>
<keyword evidence="1" id="KW-0472">Membrane</keyword>
<protein>
    <submittedName>
        <fullName evidence="2">Unannotated protein</fullName>
    </submittedName>
</protein>
<evidence type="ECO:0000256" key="1">
    <source>
        <dbReference type="SAM" id="Phobius"/>
    </source>
</evidence>
<dbReference type="PANTHER" id="PTHR30503">
    <property type="entry name" value="INNER MEMBRANE PROTEIN YEDI"/>
    <property type="match status" value="1"/>
</dbReference>
<reference evidence="2" key="1">
    <citation type="submission" date="2020-05" db="EMBL/GenBank/DDBJ databases">
        <authorList>
            <person name="Chiriac C."/>
            <person name="Salcher M."/>
            <person name="Ghai R."/>
            <person name="Kavagutti S V."/>
        </authorList>
    </citation>
    <scope>NUCLEOTIDE SEQUENCE</scope>
</reference>
<dbReference type="Pfam" id="PF05661">
    <property type="entry name" value="DUF808"/>
    <property type="match status" value="1"/>
</dbReference>
<dbReference type="AlphaFoldDB" id="A0A6J6F3Y6"/>
<keyword evidence="1" id="KW-0812">Transmembrane</keyword>
<feature type="transmembrane region" description="Helical" evidence="1">
    <location>
        <begin position="173"/>
        <end position="195"/>
    </location>
</feature>
<feature type="transmembrane region" description="Helical" evidence="1">
    <location>
        <begin position="76"/>
        <end position="105"/>
    </location>
</feature>
<sequence>MAGGLVGLLDDVAALAKLAAASIDDVGAAAGRASVKAAGVVVDDTAVTPTYVHGLAAERELPIIKRIATGSLRNKLVFILPAAMILSAISADLVEVILMCGGAFLCYEGAHKIHHRVTHREHHAEENLPAVALDEDAEEATVAGAIRTDFILSAEIMVIALKDVLDEPIVSRAVILVVVALLITAAVYGVVALIVKMDDIGLRMVESGRPRSQRIGRSLVTGMPKLLALLSTVGTAAMLWVGGHILLAGAHELGWHWPAETVHSLADPVHGVAVVGGVLAWLVETAASAAVGLAIGFVVVAVVSRLPIGPGRAASSAPADRQGTTH</sequence>
<dbReference type="InterPro" id="IPR008526">
    <property type="entry name" value="YedI"/>
</dbReference>
<feature type="transmembrane region" description="Helical" evidence="1">
    <location>
        <begin position="226"/>
        <end position="250"/>
    </location>
</feature>
<accession>A0A6J6F3Y6</accession>
<dbReference type="EMBL" id="CAEZSR010000159">
    <property type="protein sequence ID" value="CAB4581733.1"/>
    <property type="molecule type" value="Genomic_DNA"/>
</dbReference>
<organism evidence="2">
    <name type="scientific">freshwater metagenome</name>
    <dbReference type="NCBI Taxonomy" id="449393"/>
    <lineage>
        <taxon>unclassified sequences</taxon>
        <taxon>metagenomes</taxon>
        <taxon>ecological metagenomes</taxon>
    </lineage>
</organism>